<evidence type="ECO:0000313" key="2">
    <source>
        <dbReference type="Proteomes" id="UP000278085"/>
    </source>
</evidence>
<gene>
    <name evidence="1" type="ORF">EJB06_26455</name>
</gene>
<name>A0A430HEU3_9BURK</name>
<dbReference type="EMBL" id="RXLQ01000019">
    <property type="protein sequence ID" value="RSZ56033.1"/>
    <property type="molecule type" value="Genomic_DNA"/>
</dbReference>
<proteinExistence type="predicted"/>
<evidence type="ECO:0000313" key="1">
    <source>
        <dbReference type="EMBL" id="RSZ56033.1"/>
    </source>
</evidence>
<protein>
    <submittedName>
        <fullName evidence="1">Uncharacterized protein</fullName>
    </submittedName>
</protein>
<sequence>MEQLLRRHWLASLLLGSVLLPLLWAAMAPIPPGSRDFLLDIPEHAAERRRAGDKAEVLPAVVRLTVGLRDVLLLRNSDSVPHQVGGLRLMPGQEFRLPFERATELQLPCSARVSGSLTVLVGIHPNPGPDRLRWRLYALEQAVRGYAIEGPPPRS</sequence>
<dbReference type="OrthoDB" id="7060526at2"/>
<keyword evidence="2" id="KW-1185">Reference proteome</keyword>
<dbReference type="AlphaFoldDB" id="A0A430HEU3"/>
<comment type="caution">
    <text evidence="1">The sequence shown here is derived from an EMBL/GenBank/DDBJ whole genome shotgun (WGS) entry which is preliminary data.</text>
</comment>
<organism evidence="1 2">
    <name type="scientific">Massilia atriviolacea</name>
    <dbReference type="NCBI Taxonomy" id="2495579"/>
    <lineage>
        <taxon>Bacteria</taxon>
        <taxon>Pseudomonadati</taxon>
        <taxon>Pseudomonadota</taxon>
        <taxon>Betaproteobacteria</taxon>
        <taxon>Burkholderiales</taxon>
        <taxon>Oxalobacteraceae</taxon>
        <taxon>Telluria group</taxon>
        <taxon>Massilia</taxon>
    </lineage>
</organism>
<accession>A0A430HEU3</accession>
<reference evidence="1 2" key="1">
    <citation type="submission" date="2018-12" db="EMBL/GenBank/DDBJ databases">
        <authorList>
            <person name="Yang E."/>
        </authorList>
    </citation>
    <scope>NUCLEOTIDE SEQUENCE [LARGE SCALE GENOMIC DNA]</scope>
    <source>
        <strain evidence="1 2">SOD</strain>
    </source>
</reference>
<dbReference type="Proteomes" id="UP000278085">
    <property type="component" value="Unassembled WGS sequence"/>
</dbReference>